<protein>
    <submittedName>
        <fullName evidence="1">Cell division topological specificity factor</fullName>
    </submittedName>
</protein>
<dbReference type="EMBL" id="AMCI01006007">
    <property type="protein sequence ID" value="EJW95090.1"/>
    <property type="molecule type" value="Genomic_DNA"/>
</dbReference>
<comment type="caution">
    <text evidence="1">The sequence shown here is derived from an EMBL/GenBank/DDBJ whole genome shotgun (WGS) entry which is preliminary data.</text>
</comment>
<keyword evidence="1" id="KW-0132">Cell division</keyword>
<reference evidence="1" key="1">
    <citation type="journal article" date="2012" name="PLoS ONE">
        <title>Gene sets for utilization of primary and secondary nutrition supplies in the distal gut of endangered iberian lynx.</title>
        <authorList>
            <person name="Alcaide M."/>
            <person name="Messina E."/>
            <person name="Richter M."/>
            <person name="Bargiela R."/>
            <person name="Peplies J."/>
            <person name="Huws S.A."/>
            <person name="Newbold C.J."/>
            <person name="Golyshin P.N."/>
            <person name="Simon M.A."/>
            <person name="Lopez G."/>
            <person name="Yakimov M.M."/>
            <person name="Ferrer M."/>
        </authorList>
    </citation>
    <scope>NUCLEOTIDE SEQUENCE</scope>
</reference>
<organism evidence="1">
    <name type="scientific">gut metagenome</name>
    <dbReference type="NCBI Taxonomy" id="749906"/>
    <lineage>
        <taxon>unclassified sequences</taxon>
        <taxon>metagenomes</taxon>
        <taxon>organismal metagenomes</taxon>
    </lineage>
</organism>
<evidence type="ECO:0000313" key="1">
    <source>
        <dbReference type="EMBL" id="EJW95090.1"/>
    </source>
</evidence>
<sequence>MEIRIQISDRAYQSLVAHGGRIKGSVGLVSPLVGNFNEYSQQPAAVREGERFIRLRHGKACVSRSRVSLRLNIHLNEAGICPAESIESESREAGHFVNHTLEDFRDTFGW</sequence>
<keyword evidence="1" id="KW-0131">Cell cycle</keyword>
<dbReference type="AlphaFoldDB" id="J9C5I9"/>
<gene>
    <name evidence="1" type="ORF">EVA_16799</name>
</gene>
<name>J9C5I9_9ZZZZ</name>
<proteinExistence type="predicted"/>
<accession>J9C5I9</accession>
<dbReference type="GO" id="GO:0051301">
    <property type="term" value="P:cell division"/>
    <property type="evidence" value="ECO:0007669"/>
    <property type="project" value="UniProtKB-KW"/>
</dbReference>